<keyword evidence="3" id="KW-0324">Glycolysis</keyword>
<dbReference type="Gene3D" id="3.30.420.40">
    <property type="match status" value="1"/>
</dbReference>
<evidence type="ECO:0000313" key="5">
    <source>
        <dbReference type="EMBL" id="AMB85516.1"/>
    </source>
</evidence>
<organism evidence="5 6">
    <name type="scientific">Pseudomonas agarici</name>
    <dbReference type="NCBI Taxonomy" id="46677"/>
    <lineage>
        <taxon>Bacteria</taxon>
        <taxon>Pseudomonadati</taxon>
        <taxon>Pseudomonadota</taxon>
        <taxon>Gammaproteobacteria</taxon>
        <taxon>Pseudomonadales</taxon>
        <taxon>Pseudomonadaceae</taxon>
        <taxon>Pseudomonas</taxon>
    </lineage>
</organism>
<dbReference type="NCBIfam" id="TIGR00749">
    <property type="entry name" value="glk"/>
    <property type="match status" value="1"/>
</dbReference>
<dbReference type="KEGG" id="pagb:AWM79_09480"/>
<comment type="similarity">
    <text evidence="3 4">Belongs to the bacterial glucokinase family.</text>
</comment>
<keyword evidence="2 3" id="KW-0418">Kinase</keyword>
<sequence>MKLALVGDIGGTNARFAVWKDNGLESVKVLATADHACPEDAIKVYLSELGLALGAIGAVCLSVAGPVGGDEFRFTNNHWRLSRKAFCATLQVDELLLVNDFSAMALGMTRLEPGDFRVVCEGTPEPLRPAVVIGPGTGLGVGTLLHLGDERFMALPGEGGHVDLPLNSPREIQLWRHIYDEIGHVSAEAALSGGGLPRVYRAICAVDGHTPLLETPEAITAAGLAGDPIALEVLEQFSCWLGRVAGNNVLTTGGRGGVYIVGGVIPRFADFFVKSGFARSFADKGCMSDYFKGIPVWLVTAPYSGLIGAGVALRQAVAHRSGSHSVPTSPLLA</sequence>
<dbReference type="GO" id="GO:0006096">
    <property type="term" value="P:glycolytic process"/>
    <property type="evidence" value="ECO:0007669"/>
    <property type="project" value="UniProtKB-UniRule"/>
</dbReference>
<protein>
    <recommendedName>
        <fullName evidence="3">Glucokinase</fullName>
        <ecNumber evidence="3">2.7.1.2</ecNumber>
    </recommendedName>
    <alternativeName>
        <fullName evidence="3">Glucose kinase</fullName>
    </alternativeName>
</protein>
<dbReference type="HAMAP" id="MF_00524">
    <property type="entry name" value="Glucokinase"/>
    <property type="match status" value="1"/>
</dbReference>
<dbReference type="GO" id="GO:0005524">
    <property type="term" value="F:ATP binding"/>
    <property type="evidence" value="ECO:0007669"/>
    <property type="project" value="UniProtKB-UniRule"/>
</dbReference>
<name>A0A0X1T0C1_PSEAA</name>
<evidence type="ECO:0000256" key="3">
    <source>
        <dbReference type="HAMAP-Rule" id="MF_00524"/>
    </source>
</evidence>
<dbReference type="InterPro" id="IPR043129">
    <property type="entry name" value="ATPase_NBD"/>
</dbReference>
<dbReference type="PANTHER" id="PTHR47690">
    <property type="entry name" value="GLUCOKINASE"/>
    <property type="match status" value="1"/>
</dbReference>
<keyword evidence="6" id="KW-1185">Reference proteome</keyword>
<dbReference type="PANTHER" id="PTHR47690:SF1">
    <property type="entry name" value="GLUCOKINASE"/>
    <property type="match status" value="1"/>
</dbReference>
<keyword evidence="1 3" id="KW-0808">Transferase</keyword>
<evidence type="ECO:0000256" key="1">
    <source>
        <dbReference type="ARBA" id="ARBA00022679"/>
    </source>
</evidence>
<reference evidence="5 6" key="1">
    <citation type="submission" date="2016-01" db="EMBL/GenBank/DDBJ databases">
        <authorList>
            <person name="McClelland M."/>
            <person name="Jain A."/>
            <person name="Saraogi P."/>
            <person name="Mendelson R."/>
            <person name="Westerman R."/>
            <person name="SanMiguel P."/>
            <person name="Csonka L."/>
        </authorList>
    </citation>
    <scope>NUCLEOTIDE SEQUENCE [LARGE SCALE GENOMIC DNA]</scope>
    <source>
        <strain evidence="5 6">NCPPB 2472</strain>
    </source>
</reference>
<gene>
    <name evidence="3" type="primary">glk</name>
    <name evidence="5" type="ORF">AWM79_09480</name>
</gene>
<comment type="subcellular location">
    <subcellularLocation>
        <location evidence="3">Cytoplasm</location>
    </subcellularLocation>
</comment>
<dbReference type="Gene3D" id="3.40.367.20">
    <property type="match status" value="1"/>
</dbReference>
<dbReference type="Proteomes" id="UP000063229">
    <property type="component" value="Chromosome"/>
</dbReference>
<dbReference type="InterPro" id="IPR003836">
    <property type="entry name" value="Glucokinase"/>
</dbReference>
<dbReference type="InterPro" id="IPR050201">
    <property type="entry name" value="Bacterial_glucokinase"/>
</dbReference>
<dbReference type="SUPFAM" id="SSF53067">
    <property type="entry name" value="Actin-like ATPase domain"/>
    <property type="match status" value="1"/>
</dbReference>
<dbReference type="OrthoDB" id="9800595at2"/>
<dbReference type="EC" id="2.7.1.2" evidence="3"/>
<comment type="catalytic activity">
    <reaction evidence="3">
        <text>D-glucose + ATP = D-glucose 6-phosphate + ADP + H(+)</text>
        <dbReference type="Rhea" id="RHEA:17825"/>
        <dbReference type="ChEBI" id="CHEBI:4167"/>
        <dbReference type="ChEBI" id="CHEBI:15378"/>
        <dbReference type="ChEBI" id="CHEBI:30616"/>
        <dbReference type="ChEBI" id="CHEBI:61548"/>
        <dbReference type="ChEBI" id="CHEBI:456216"/>
        <dbReference type="EC" id="2.7.1.2"/>
    </reaction>
</comment>
<dbReference type="EMBL" id="CP014135">
    <property type="protein sequence ID" value="AMB85516.1"/>
    <property type="molecule type" value="Genomic_DNA"/>
</dbReference>
<accession>A0A0X1T0C1</accession>
<evidence type="ECO:0000256" key="4">
    <source>
        <dbReference type="RuleBase" id="RU004046"/>
    </source>
</evidence>
<dbReference type="GO" id="GO:0005829">
    <property type="term" value="C:cytosol"/>
    <property type="evidence" value="ECO:0007669"/>
    <property type="project" value="TreeGrafter"/>
</dbReference>
<dbReference type="GO" id="GO:0005536">
    <property type="term" value="F:D-glucose binding"/>
    <property type="evidence" value="ECO:0007669"/>
    <property type="project" value="InterPro"/>
</dbReference>
<dbReference type="AlphaFoldDB" id="A0A0X1T0C1"/>
<keyword evidence="3" id="KW-0067">ATP-binding</keyword>
<dbReference type="CDD" id="cd24008">
    <property type="entry name" value="ASKHA_NBD_GLK"/>
    <property type="match status" value="1"/>
</dbReference>
<dbReference type="RefSeq" id="WP_060782690.1">
    <property type="nucleotide sequence ID" value="NZ_CP014135.1"/>
</dbReference>
<evidence type="ECO:0000313" key="6">
    <source>
        <dbReference type="Proteomes" id="UP000063229"/>
    </source>
</evidence>
<proteinExistence type="inferred from homology"/>
<keyword evidence="3" id="KW-0547">Nucleotide-binding</keyword>
<dbReference type="STRING" id="46677.AWM79_09480"/>
<keyword evidence="3" id="KW-0963">Cytoplasm</keyword>
<feature type="binding site" evidence="3">
    <location>
        <begin position="7"/>
        <end position="12"/>
    </location>
    <ligand>
        <name>ATP</name>
        <dbReference type="ChEBI" id="CHEBI:30616"/>
    </ligand>
</feature>
<dbReference type="GO" id="GO:0004340">
    <property type="term" value="F:glucokinase activity"/>
    <property type="evidence" value="ECO:0007669"/>
    <property type="project" value="UniProtKB-UniRule"/>
</dbReference>
<evidence type="ECO:0000256" key="2">
    <source>
        <dbReference type="ARBA" id="ARBA00022777"/>
    </source>
</evidence>
<dbReference type="NCBIfam" id="NF001415">
    <property type="entry name" value="PRK00292.1-2"/>
    <property type="match status" value="1"/>
</dbReference>
<dbReference type="Pfam" id="PF02685">
    <property type="entry name" value="Glucokinase"/>
    <property type="match status" value="1"/>
</dbReference>